<comment type="caution">
    <text evidence="3">The sequence shown here is derived from an EMBL/GenBank/DDBJ whole genome shotgun (WGS) entry which is preliminary data.</text>
</comment>
<evidence type="ECO:0000256" key="1">
    <source>
        <dbReference type="PIRSR" id="PIRSR006806-1"/>
    </source>
</evidence>
<comment type="cofactor">
    <cofactor evidence="2">
        <name>Mg(2+)</name>
        <dbReference type="ChEBI" id="CHEBI:18420"/>
    </cofactor>
</comment>
<dbReference type="PANTHER" id="PTHR23407">
    <property type="entry name" value="ATPASE INHIBITOR/5-FORMYLTETRAHYDROFOLATE CYCLO-LIGASE"/>
    <property type="match status" value="1"/>
</dbReference>
<feature type="binding site" evidence="1">
    <location>
        <position position="50"/>
    </location>
    <ligand>
        <name>substrate</name>
    </ligand>
</feature>
<dbReference type="Proteomes" id="UP000326994">
    <property type="component" value="Unassembled WGS sequence"/>
</dbReference>
<dbReference type="SUPFAM" id="SSF100950">
    <property type="entry name" value="NagB/RpiA/CoA transferase-like"/>
    <property type="match status" value="1"/>
</dbReference>
<evidence type="ECO:0000313" key="3">
    <source>
        <dbReference type="EMBL" id="GEQ84731.1"/>
    </source>
</evidence>
<feature type="binding site" evidence="1">
    <location>
        <position position="55"/>
    </location>
    <ligand>
        <name>substrate</name>
    </ligand>
</feature>
<dbReference type="PANTHER" id="PTHR23407:SF11">
    <property type="entry name" value="CHROMOSOME UNDETERMINED SCAFFOLD_24, WHOLE GENOME SHOTGUN SEQUENCE"/>
    <property type="match status" value="1"/>
</dbReference>
<dbReference type="GO" id="GO:0035999">
    <property type="term" value="P:tetrahydrofolate interconversion"/>
    <property type="evidence" value="ECO:0007669"/>
    <property type="project" value="TreeGrafter"/>
</dbReference>
<keyword evidence="3" id="KW-0436">Ligase</keyword>
<dbReference type="GO" id="GO:0046872">
    <property type="term" value="F:metal ion binding"/>
    <property type="evidence" value="ECO:0007669"/>
    <property type="project" value="UniProtKB-KW"/>
</dbReference>
<dbReference type="InterPro" id="IPR024185">
    <property type="entry name" value="FTHF_cligase-like_sf"/>
</dbReference>
<keyword evidence="1 2" id="KW-0547">Nucleotide-binding</keyword>
<dbReference type="NCBIfam" id="TIGR02727">
    <property type="entry name" value="MTHFS_bact"/>
    <property type="match status" value="1"/>
</dbReference>
<dbReference type="PIRSF" id="PIRSF006806">
    <property type="entry name" value="FTHF_cligase"/>
    <property type="match status" value="1"/>
</dbReference>
<dbReference type="AlphaFoldDB" id="A0A5J4FYI1"/>
<dbReference type="RefSeq" id="WP_151892676.1">
    <property type="nucleotide sequence ID" value="NZ_BKCF01000001.1"/>
</dbReference>
<comment type="similarity">
    <text evidence="2">Belongs to the 5-formyltetrahydrofolate cyclo-ligase family.</text>
</comment>
<dbReference type="OrthoDB" id="9801938at2"/>
<comment type="catalytic activity">
    <reaction evidence="2">
        <text>(6S)-5-formyl-5,6,7,8-tetrahydrofolate + ATP = (6R)-5,10-methenyltetrahydrofolate + ADP + phosphate</text>
        <dbReference type="Rhea" id="RHEA:10488"/>
        <dbReference type="ChEBI" id="CHEBI:30616"/>
        <dbReference type="ChEBI" id="CHEBI:43474"/>
        <dbReference type="ChEBI" id="CHEBI:57455"/>
        <dbReference type="ChEBI" id="CHEBI:57457"/>
        <dbReference type="ChEBI" id="CHEBI:456216"/>
        <dbReference type="EC" id="6.3.3.2"/>
    </reaction>
</comment>
<proteinExistence type="inferred from homology"/>
<dbReference type="GO" id="GO:0009396">
    <property type="term" value="P:folic acid-containing compound biosynthetic process"/>
    <property type="evidence" value="ECO:0007669"/>
    <property type="project" value="TreeGrafter"/>
</dbReference>
<dbReference type="Gene3D" id="3.40.50.10420">
    <property type="entry name" value="NagB/RpiA/CoA transferase-like"/>
    <property type="match status" value="1"/>
</dbReference>
<dbReference type="GO" id="GO:0005524">
    <property type="term" value="F:ATP binding"/>
    <property type="evidence" value="ECO:0007669"/>
    <property type="project" value="UniProtKB-KW"/>
</dbReference>
<dbReference type="InterPro" id="IPR037171">
    <property type="entry name" value="NagB/RpiA_transferase-like"/>
</dbReference>
<dbReference type="InterPro" id="IPR002698">
    <property type="entry name" value="FTHF_cligase"/>
</dbReference>
<dbReference type="EC" id="6.3.3.2" evidence="2"/>
<feature type="binding site" evidence="1">
    <location>
        <begin position="132"/>
        <end position="140"/>
    </location>
    <ligand>
        <name>ATP</name>
        <dbReference type="ChEBI" id="CHEBI:30616"/>
    </ligand>
</feature>
<gene>
    <name evidence="3" type="primary">ygfA</name>
    <name evidence="3" type="ORF">ULMS_02390</name>
</gene>
<reference evidence="3 4" key="1">
    <citation type="submission" date="2019-08" db="EMBL/GenBank/DDBJ databases">
        <title>Ulvibacter marinistellae sp. nov., isolated from a starfish, Patiria pectinifera.</title>
        <authorList>
            <person name="Kawano K."/>
            <person name="Ushijima N."/>
            <person name="Kihara M."/>
            <person name="Itoh H."/>
        </authorList>
    </citation>
    <scope>NUCLEOTIDE SEQUENCE [LARGE SCALE GENOMIC DNA]</scope>
    <source>
        <strain evidence="3 4">KK4</strain>
    </source>
</reference>
<dbReference type="Pfam" id="PF01812">
    <property type="entry name" value="5-FTHF_cyc-lig"/>
    <property type="match status" value="1"/>
</dbReference>
<organism evidence="3 4">
    <name type="scientific">Patiriisocius marinistellae</name>
    <dbReference type="NCBI Taxonomy" id="2494560"/>
    <lineage>
        <taxon>Bacteria</taxon>
        <taxon>Pseudomonadati</taxon>
        <taxon>Bacteroidota</taxon>
        <taxon>Flavobacteriia</taxon>
        <taxon>Flavobacteriales</taxon>
        <taxon>Flavobacteriaceae</taxon>
        <taxon>Patiriisocius</taxon>
    </lineage>
</organism>
<evidence type="ECO:0000313" key="4">
    <source>
        <dbReference type="Proteomes" id="UP000326994"/>
    </source>
</evidence>
<protein>
    <recommendedName>
        <fullName evidence="2">5-formyltetrahydrofolate cyclo-ligase</fullName>
        <ecNumber evidence="2">6.3.3.2</ecNumber>
    </recommendedName>
</protein>
<evidence type="ECO:0000256" key="2">
    <source>
        <dbReference type="RuleBase" id="RU361279"/>
    </source>
</evidence>
<feature type="binding site" evidence="1">
    <location>
        <begin position="3"/>
        <end position="7"/>
    </location>
    <ligand>
        <name>ATP</name>
        <dbReference type="ChEBI" id="CHEBI:30616"/>
    </ligand>
</feature>
<dbReference type="GO" id="GO:0030272">
    <property type="term" value="F:5-formyltetrahydrofolate cyclo-ligase activity"/>
    <property type="evidence" value="ECO:0007669"/>
    <property type="project" value="UniProtKB-EC"/>
</dbReference>
<dbReference type="EMBL" id="BKCF01000001">
    <property type="protein sequence ID" value="GEQ84731.1"/>
    <property type="molecule type" value="Genomic_DNA"/>
</dbReference>
<keyword evidence="2" id="KW-0460">Magnesium</keyword>
<accession>A0A5J4FYI1</accession>
<sequence length="189" mass="21350">MDKRALREKYKTLRAALGENELEDLSLAISNNALQLPIWDATNYHIFLPIAGKAEVNTEYLLHILQGKDKTTIVPKAHFKTGEMTHILLQENTVLKLTGHGIPEPENGIEVTPQIIEVVFVPLLAYDKKGNRVGYGKGFYDRFLSACKPSCIFVGLSFFEPENMIEKSKFDIPLHYVITPSKNYTISEL</sequence>
<keyword evidence="1 2" id="KW-0067">ATP-binding</keyword>
<keyword evidence="2" id="KW-0479">Metal-binding</keyword>
<keyword evidence="4" id="KW-1185">Reference proteome</keyword>
<name>A0A5J4FYI1_9FLAO</name>